<dbReference type="RefSeq" id="XP_004222794.1">
    <property type="nucleotide sequence ID" value="XM_004222746.1"/>
</dbReference>
<dbReference type="VEuPathDB" id="PlasmoDB:PCYB_101970"/>
<feature type="non-terminal residue" evidence="1">
    <location>
        <position position="83"/>
    </location>
</feature>
<protein>
    <submittedName>
        <fullName evidence="1">Uncharacterized protein</fullName>
    </submittedName>
</protein>
<gene>
    <name evidence="1" type="ORF">PCYB_101970</name>
</gene>
<proteinExistence type="predicted"/>
<reference evidence="1 2" key="1">
    <citation type="journal article" date="2012" name="Nat. Genet.">
        <title>Plasmodium cynomolgi genome sequences provide insight into Plasmodium vivax and the monkey malaria clade.</title>
        <authorList>
            <person name="Tachibana S."/>
            <person name="Sullivan S.A."/>
            <person name="Kawai S."/>
            <person name="Nakamura S."/>
            <person name="Kim H.R."/>
            <person name="Goto N."/>
            <person name="Arisue N."/>
            <person name="Palacpac N.M.Q."/>
            <person name="Honma H."/>
            <person name="Yagi M."/>
            <person name="Tougan T."/>
            <person name="Katakai Y."/>
            <person name="Kaneko O."/>
            <person name="Mita T."/>
            <person name="Kita K."/>
            <person name="Yasutomi Y."/>
            <person name="Sutton P.L."/>
            <person name="Shakhbatyan R."/>
            <person name="Horii T."/>
            <person name="Yasunaga T."/>
            <person name="Barnwell J.W."/>
            <person name="Escalante A.A."/>
            <person name="Carlton J.M."/>
            <person name="Tanabe K."/>
        </authorList>
    </citation>
    <scope>NUCLEOTIDE SEQUENCE [LARGE SCALE GENOMIC DNA]</scope>
    <source>
        <strain evidence="1 2">B</strain>
    </source>
</reference>
<sequence length="83" mass="10177">MSLNQDDSSSKKEDHVEEKIIQKRKKFRKKKRKRKVKVKQYITRNVLNKNRPFAFFFFKCAHSITFFAIQTNKYLNLFLRNYA</sequence>
<accession>K6VC95</accession>
<dbReference type="OrthoDB" id="372620at2759"/>
<evidence type="ECO:0000313" key="1">
    <source>
        <dbReference type="EMBL" id="GAB66847.1"/>
    </source>
</evidence>
<name>K6VC95_PLACD</name>
<dbReference type="KEGG" id="pcy:PCYB_101970"/>
<dbReference type="GeneID" id="14693206"/>
<organism evidence="1 2">
    <name type="scientific">Plasmodium cynomolgi (strain B)</name>
    <dbReference type="NCBI Taxonomy" id="1120755"/>
    <lineage>
        <taxon>Eukaryota</taxon>
        <taxon>Sar</taxon>
        <taxon>Alveolata</taxon>
        <taxon>Apicomplexa</taxon>
        <taxon>Aconoidasida</taxon>
        <taxon>Haemosporida</taxon>
        <taxon>Plasmodiidae</taxon>
        <taxon>Plasmodium</taxon>
        <taxon>Plasmodium (Plasmodium)</taxon>
    </lineage>
</organism>
<dbReference type="EMBL" id="DF157102">
    <property type="protein sequence ID" value="GAB66847.1"/>
    <property type="molecule type" value="Genomic_DNA"/>
</dbReference>
<dbReference type="Proteomes" id="UP000006319">
    <property type="component" value="Chromosome 10"/>
</dbReference>
<dbReference type="AlphaFoldDB" id="K6VC95"/>
<keyword evidence="2" id="KW-1185">Reference proteome</keyword>
<evidence type="ECO:0000313" key="2">
    <source>
        <dbReference type="Proteomes" id="UP000006319"/>
    </source>
</evidence>